<feature type="non-terminal residue" evidence="1">
    <location>
        <position position="176"/>
    </location>
</feature>
<comment type="caution">
    <text evidence="1">The sequence shown here is derived from an EMBL/GenBank/DDBJ whole genome shotgun (WGS) entry which is preliminary data.</text>
</comment>
<organism evidence="1 2">
    <name type="scientific">Mycena albidolilacea</name>
    <dbReference type="NCBI Taxonomy" id="1033008"/>
    <lineage>
        <taxon>Eukaryota</taxon>
        <taxon>Fungi</taxon>
        <taxon>Dikarya</taxon>
        <taxon>Basidiomycota</taxon>
        <taxon>Agaricomycotina</taxon>
        <taxon>Agaricomycetes</taxon>
        <taxon>Agaricomycetidae</taxon>
        <taxon>Agaricales</taxon>
        <taxon>Marasmiineae</taxon>
        <taxon>Mycenaceae</taxon>
        <taxon>Mycena</taxon>
    </lineage>
</organism>
<feature type="non-terminal residue" evidence="1">
    <location>
        <position position="1"/>
    </location>
</feature>
<dbReference type="EMBL" id="JARIHO010000018">
    <property type="protein sequence ID" value="KAJ7348026.1"/>
    <property type="molecule type" value="Genomic_DNA"/>
</dbReference>
<reference evidence="1" key="1">
    <citation type="submission" date="2023-03" db="EMBL/GenBank/DDBJ databases">
        <title>Massive genome expansion in bonnet fungi (Mycena s.s.) driven by repeated elements and novel gene families across ecological guilds.</title>
        <authorList>
            <consortium name="Lawrence Berkeley National Laboratory"/>
            <person name="Harder C.B."/>
            <person name="Miyauchi S."/>
            <person name="Viragh M."/>
            <person name="Kuo A."/>
            <person name="Thoen E."/>
            <person name="Andreopoulos B."/>
            <person name="Lu D."/>
            <person name="Skrede I."/>
            <person name="Drula E."/>
            <person name="Henrissat B."/>
            <person name="Morin E."/>
            <person name="Kohler A."/>
            <person name="Barry K."/>
            <person name="LaButti K."/>
            <person name="Morin E."/>
            <person name="Salamov A."/>
            <person name="Lipzen A."/>
            <person name="Mereny Z."/>
            <person name="Hegedus B."/>
            <person name="Baldrian P."/>
            <person name="Stursova M."/>
            <person name="Weitz H."/>
            <person name="Taylor A."/>
            <person name="Grigoriev I.V."/>
            <person name="Nagy L.G."/>
            <person name="Martin F."/>
            <person name="Kauserud H."/>
        </authorList>
    </citation>
    <scope>NUCLEOTIDE SEQUENCE</scope>
    <source>
        <strain evidence="1">CBHHK002</strain>
    </source>
</reference>
<evidence type="ECO:0000313" key="2">
    <source>
        <dbReference type="Proteomes" id="UP001218218"/>
    </source>
</evidence>
<proteinExistence type="predicted"/>
<sequence length="176" mass="20104">GRTQIPDLRRGRGVGEEVATTNQQKSEWLVEEFYLKRKLGATDPAEDTEYPEPMWKYVPLSEQILHQVAAKMKPWKATRSGTFPNCLYKFCAALFIPRLCKIYRVLEAHQHEPPDWNRTETFVARKPGKPDYSQVGAHCPLILSHGHARFHNGGKTLQLATNAEQYNMLPSNHYGG</sequence>
<name>A0AAD7A258_9AGAR</name>
<evidence type="ECO:0000313" key="1">
    <source>
        <dbReference type="EMBL" id="KAJ7348026.1"/>
    </source>
</evidence>
<accession>A0AAD7A258</accession>
<gene>
    <name evidence="1" type="ORF">DFH08DRAFT_639396</name>
</gene>
<dbReference type="Proteomes" id="UP001218218">
    <property type="component" value="Unassembled WGS sequence"/>
</dbReference>
<dbReference type="AlphaFoldDB" id="A0AAD7A258"/>
<keyword evidence="2" id="KW-1185">Reference proteome</keyword>
<protein>
    <submittedName>
        <fullName evidence="1">Uncharacterized protein</fullName>
    </submittedName>
</protein>